<keyword evidence="1" id="KW-0812">Transmembrane</keyword>
<feature type="transmembrane region" description="Helical" evidence="1">
    <location>
        <begin position="6"/>
        <end position="24"/>
    </location>
</feature>
<dbReference type="Proteomes" id="UP000472263">
    <property type="component" value="Chromosome 19"/>
</dbReference>
<reference evidence="2" key="1">
    <citation type="submission" date="2019-06" db="EMBL/GenBank/DDBJ databases">
        <authorList>
            <consortium name="Wellcome Sanger Institute Data Sharing"/>
        </authorList>
    </citation>
    <scope>NUCLEOTIDE SEQUENCE [LARGE SCALE GENOMIC DNA]</scope>
</reference>
<accession>A0A667YLR1</accession>
<reference evidence="2" key="3">
    <citation type="submission" date="2025-09" db="UniProtKB">
        <authorList>
            <consortium name="Ensembl"/>
        </authorList>
    </citation>
    <scope>IDENTIFICATION</scope>
</reference>
<keyword evidence="1" id="KW-1133">Transmembrane helix</keyword>
<proteinExistence type="predicted"/>
<name>A0A667YLR1_9TELE</name>
<protein>
    <submittedName>
        <fullName evidence="2">Uncharacterized protein</fullName>
    </submittedName>
</protein>
<keyword evidence="1" id="KW-0472">Membrane</keyword>
<keyword evidence="3" id="KW-1185">Reference proteome</keyword>
<sequence>HQRPSAWFHTLNTLLLLLVVPGSARRARSFRKRKQTRSKLNAVARQRRRQNSAHWLEVVLLPGNINSPS</sequence>
<reference evidence="2" key="2">
    <citation type="submission" date="2025-08" db="UniProtKB">
        <authorList>
            <consortium name="Ensembl"/>
        </authorList>
    </citation>
    <scope>IDENTIFICATION</scope>
</reference>
<dbReference type="InParanoid" id="A0A667YLR1"/>
<evidence type="ECO:0000256" key="1">
    <source>
        <dbReference type="SAM" id="Phobius"/>
    </source>
</evidence>
<organism evidence="2 3">
    <name type="scientific">Myripristis murdjan</name>
    <name type="common">pinecone soldierfish</name>
    <dbReference type="NCBI Taxonomy" id="586833"/>
    <lineage>
        <taxon>Eukaryota</taxon>
        <taxon>Metazoa</taxon>
        <taxon>Chordata</taxon>
        <taxon>Craniata</taxon>
        <taxon>Vertebrata</taxon>
        <taxon>Euteleostomi</taxon>
        <taxon>Actinopterygii</taxon>
        <taxon>Neopterygii</taxon>
        <taxon>Teleostei</taxon>
        <taxon>Neoteleostei</taxon>
        <taxon>Acanthomorphata</taxon>
        <taxon>Holocentriformes</taxon>
        <taxon>Holocentridae</taxon>
        <taxon>Myripristis</taxon>
    </lineage>
</organism>
<dbReference type="AlphaFoldDB" id="A0A667YLR1"/>
<dbReference type="Ensembl" id="ENSMMDT00005029540.1">
    <property type="protein sequence ID" value="ENSMMDP00005028857.1"/>
    <property type="gene ID" value="ENSMMDG00005013746.1"/>
</dbReference>
<evidence type="ECO:0000313" key="2">
    <source>
        <dbReference type="Ensembl" id="ENSMMDP00005028857.1"/>
    </source>
</evidence>
<evidence type="ECO:0000313" key="3">
    <source>
        <dbReference type="Proteomes" id="UP000472263"/>
    </source>
</evidence>